<dbReference type="Proteomes" id="UP001183535">
    <property type="component" value="Unassembled WGS sequence"/>
</dbReference>
<protein>
    <submittedName>
        <fullName evidence="1">Uncharacterized protein</fullName>
    </submittedName>
</protein>
<evidence type="ECO:0000313" key="2">
    <source>
        <dbReference type="Proteomes" id="UP001183535"/>
    </source>
</evidence>
<dbReference type="EMBL" id="JAVRES010000027">
    <property type="protein sequence ID" value="MDT0439483.1"/>
    <property type="molecule type" value="Genomic_DNA"/>
</dbReference>
<proteinExistence type="predicted"/>
<evidence type="ECO:0000313" key="1">
    <source>
        <dbReference type="EMBL" id="MDT0439483.1"/>
    </source>
</evidence>
<organism evidence="1 2">
    <name type="scientific">Streptomyces doudnae</name>
    <dbReference type="NCBI Taxonomy" id="3075536"/>
    <lineage>
        <taxon>Bacteria</taxon>
        <taxon>Bacillati</taxon>
        <taxon>Actinomycetota</taxon>
        <taxon>Actinomycetes</taxon>
        <taxon>Kitasatosporales</taxon>
        <taxon>Streptomycetaceae</taxon>
        <taxon>Streptomyces</taxon>
    </lineage>
</organism>
<dbReference type="PANTHER" id="PTHR42305">
    <property type="entry name" value="MEMBRANE PROTEIN RV1733C-RELATED"/>
    <property type="match status" value="1"/>
</dbReference>
<dbReference type="RefSeq" id="WP_141721925.1">
    <property type="nucleotide sequence ID" value="NZ_JAVRES010000027.1"/>
</dbReference>
<accession>A0ABD5EXU4</accession>
<dbReference type="InterPro" id="IPR039708">
    <property type="entry name" value="MT1774/Rv1733c-like"/>
</dbReference>
<comment type="caution">
    <text evidence="1">The sequence shown here is derived from an EMBL/GenBank/DDBJ whole genome shotgun (WGS) entry which is preliminary data.</text>
</comment>
<sequence length="188" mass="20712">MRTTVRMWRWRSNPLRRRSDVLERWILLLAALLLAVAVPLLGTVTALHTDQAMLRQRQDRHTATAVLTTGTPTAHGGYPTDGTTWGHVRWTAPDGTTRTGTTQLAPGLTSGTRTTVWLDRQGRLTTAPISTRSATAQSAMFGVLTGTCAASLVAGGTNVALWRLDTARARNWEKEWADVGPRWRRRTG</sequence>
<gene>
    <name evidence="1" type="ORF">RM877_32965</name>
</gene>
<reference evidence="2" key="1">
    <citation type="submission" date="2023-07" db="EMBL/GenBank/DDBJ databases">
        <title>30 novel species of actinomycetes from the DSMZ collection.</title>
        <authorList>
            <person name="Nouioui I."/>
        </authorList>
    </citation>
    <scope>NUCLEOTIDE SEQUENCE [LARGE SCALE GENOMIC DNA]</scope>
    <source>
        <strain evidence="2">DSM 41981</strain>
    </source>
</reference>
<name>A0ABD5EXU4_9ACTN</name>
<keyword evidence="2" id="KW-1185">Reference proteome</keyword>
<dbReference type="PANTHER" id="PTHR42305:SF1">
    <property type="entry name" value="MEMBRANE PROTEIN RV1733C-RELATED"/>
    <property type="match status" value="1"/>
</dbReference>
<dbReference type="AlphaFoldDB" id="A0ABD5EXU4"/>